<proteinExistence type="predicted"/>
<evidence type="ECO:0000313" key="1">
    <source>
        <dbReference type="EMBL" id="CEP02094.1"/>
    </source>
</evidence>
<dbReference type="GO" id="GO:0005762">
    <property type="term" value="C:mitochondrial large ribosomal subunit"/>
    <property type="evidence" value="ECO:0007669"/>
    <property type="project" value="TreeGrafter"/>
</dbReference>
<name>A0A0G4J3Y7_PLABS</name>
<sequence>MSKAGKAKVAADAAAAVAPTLLSGVKRIQIAFDMMHPRAQCCRELMRQLAGKKAKAGAAVQVETRIETGLQPTIKVEFTSGGSLDIDATTTNVKDVFVQIREDIERTENWNSTELFKPILQAGGYIP</sequence>
<dbReference type="PANTHER" id="PTHR33618">
    <property type="entry name" value="39S RIBOSOMAL PROTEIN L53, MITOCHONDRIAL"/>
    <property type="match status" value="1"/>
</dbReference>
<dbReference type="AlphaFoldDB" id="A0A0G4J3Y7"/>
<dbReference type="EMBL" id="CDSF01000122">
    <property type="protein sequence ID" value="CEP02094.1"/>
    <property type="molecule type" value="Genomic_DNA"/>
</dbReference>
<dbReference type="Gene3D" id="3.40.30.10">
    <property type="entry name" value="Glutaredoxin"/>
    <property type="match status" value="1"/>
</dbReference>
<protein>
    <submittedName>
        <fullName evidence="1">Uncharacterized protein</fullName>
    </submittedName>
</protein>
<gene>
    <name evidence="1" type="ORF">PBRA_002359</name>
</gene>
<evidence type="ECO:0000313" key="2">
    <source>
        <dbReference type="Proteomes" id="UP000039324"/>
    </source>
</evidence>
<dbReference type="InterPro" id="IPR052473">
    <property type="entry name" value="mtLSU_mL53"/>
</dbReference>
<dbReference type="Proteomes" id="UP000039324">
    <property type="component" value="Unassembled WGS sequence"/>
</dbReference>
<organism evidence="1 2">
    <name type="scientific">Plasmodiophora brassicae</name>
    <name type="common">Clubroot disease agent</name>
    <dbReference type="NCBI Taxonomy" id="37360"/>
    <lineage>
        <taxon>Eukaryota</taxon>
        <taxon>Sar</taxon>
        <taxon>Rhizaria</taxon>
        <taxon>Endomyxa</taxon>
        <taxon>Phytomyxea</taxon>
        <taxon>Plasmodiophorida</taxon>
        <taxon>Plasmodiophoridae</taxon>
        <taxon>Plasmodiophora</taxon>
    </lineage>
</organism>
<accession>A0A0G4J3Y7</accession>
<keyword evidence="2" id="KW-1185">Reference proteome</keyword>
<reference evidence="1 2" key="1">
    <citation type="submission" date="2015-02" db="EMBL/GenBank/DDBJ databases">
        <authorList>
            <person name="Chooi Y.-H."/>
        </authorList>
    </citation>
    <scope>NUCLEOTIDE SEQUENCE [LARGE SCALE GENOMIC DNA]</scope>
    <source>
        <strain evidence="1">E3</strain>
    </source>
</reference>
<dbReference type="PANTHER" id="PTHR33618:SF1">
    <property type="entry name" value="LARGE RIBOSOMAL SUBUNIT PROTEIN ML53"/>
    <property type="match status" value="1"/>
</dbReference>